<evidence type="ECO:0000256" key="2">
    <source>
        <dbReference type="SAM" id="MobiDB-lite"/>
    </source>
</evidence>
<feature type="coiled-coil region" evidence="1">
    <location>
        <begin position="55"/>
        <end position="82"/>
    </location>
</feature>
<dbReference type="KEGG" id="dpx:DAPPUDRAFT_96002"/>
<keyword evidence="1" id="KW-0175">Coiled coil</keyword>
<reference evidence="3 4" key="1">
    <citation type="journal article" date="2011" name="Science">
        <title>The ecoresponsive genome of Daphnia pulex.</title>
        <authorList>
            <person name="Colbourne J.K."/>
            <person name="Pfrender M.E."/>
            <person name="Gilbert D."/>
            <person name="Thomas W.K."/>
            <person name="Tucker A."/>
            <person name="Oakley T.H."/>
            <person name="Tokishita S."/>
            <person name="Aerts A."/>
            <person name="Arnold G.J."/>
            <person name="Basu M.K."/>
            <person name="Bauer D.J."/>
            <person name="Caceres C.E."/>
            <person name="Carmel L."/>
            <person name="Casola C."/>
            <person name="Choi J.H."/>
            <person name="Detter J.C."/>
            <person name="Dong Q."/>
            <person name="Dusheyko S."/>
            <person name="Eads B.D."/>
            <person name="Frohlich T."/>
            <person name="Geiler-Samerotte K.A."/>
            <person name="Gerlach D."/>
            <person name="Hatcher P."/>
            <person name="Jogdeo S."/>
            <person name="Krijgsveld J."/>
            <person name="Kriventseva E.V."/>
            <person name="Kultz D."/>
            <person name="Laforsch C."/>
            <person name="Lindquist E."/>
            <person name="Lopez J."/>
            <person name="Manak J.R."/>
            <person name="Muller J."/>
            <person name="Pangilinan J."/>
            <person name="Patwardhan R.P."/>
            <person name="Pitluck S."/>
            <person name="Pritham E.J."/>
            <person name="Rechtsteiner A."/>
            <person name="Rho M."/>
            <person name="Rogozin I.B."/>
            <person name="Sakarya O."/>
            <person name="Salamov A."/>
            <person name="Schaack S."/>
            <person name="Shapiro H."/>
            <person name="Shiga Y."/>
            <person name="Skalitzky C."/>
            <person name="Smith Z."/>
            <person name="Souvorov A."/>
            <person name="Sung W."/>
            <person name="Tang Z."/>
            <person name="Tsuchiya D."/>
            <person name="Tu H."/>
            <person name="Vos H."/>
            <person name="Wang M."/>
            <person name="Wolf Y.I."/>
            <person name="Yamagata H."/>
            <person name="Yamada T."/>
            <person name="Ye Y."/>
            <person name="Shaw J.R."/>
            <person name="Andrews J."/>
            <person name="Crease T.J."/>
            <person name="Tang H."/>
            <person name="Lucas S.M."/>
            <person name="Robertson H.M."/>
            <person name="Bork P."/>
            <person name="Koonin E.V."/>
            <person name="Zdobnov E.M."/>
            <person name="Grigoriev I.V."/>
            <person name="Lynch M."/>
            <person name="Boore J.L."/>
        </authorList>
    </citation>
    <scope>NUCLEOTIDE SEQUENCE [LARGE SCALE GENOMIC DNA]</scope>
</reference>
<dbReference type="Proteomes" id="UP000000305">
    <property type="component" value="Unassembled WGS sequence"/>
</dbReference>
<keyword evidence="4" id="KW-1185">Reference proteome</keyword>
<feature type="region of interest" description="Disordered" evidence="2">
    <location>
        <begin position="1"/>
        <end position="25"/>
    </location>
</feature>
<evidence type="ECO:0000313" key="4">
    <source>
        <dbReference type="Proteomes" id="UP000000305"/>
    </source>
</evidence>
<gene>
    <name evidence="3" type="ORF">DAPPUDRAFT_96002</name>
</gene>
<sequence>MPSFKPETCEDVEDDEDEAPLALDAGIMPRRLEIRTTILGKKSDERSRKKDANANDLYADEALQLLEEIEQLKSNIQKTDERILGTYTKSPCKAKKKKPEVPARKVVYDVFYPAMGEC</sequence>
<feature type="compositionally biased region" description="Acidic residues" evidence="2">
    <location>
        <begin position="9"/>
        <end position="19"/>
    </location>
</feature>
<evidence type="ECO:0000313" key="3">
    <source>
        <dbReference type="EMBL" id="EFX88406.1"/>
    </source>
</evidence>
<dbReference type="AlphaFoldDB" id="E9FWM5"/>
<accession>E9FWM5</accession>
<protein>
    <submittedName>
        <fullName evidence="3">Uncharacterized protein</fullName>
    </submittedName>
</protein>
<organism evidence="3 4">
    <name type="scientific">Daphnia pulex</name>
    <name type="common">Water flea</name>
    <dbReference type="NCBI Taxonomy" id="6669"/>
    <lineage>
        <taxon>Eukaryota</taxon>
        <taxon>Metazoa</taxon>
        <taxon>Ecdysozoa</taxon>
        <taxon>Arthropoda</taxon>
        <taxon>Crustacea</taxon>
        <taxon>Branchiopoda</taxon>
        <taxon>Diplostraca</taxon>
        <taxon>Cladocera</taxon>
        <taxon>Anomopoda</taxon>
        <taxon>Daphniidae</taxon>
        <taxon>Daphnia</taxon>
    </lineage>
</organism>
<name>E9FWM5_DAPPU</name>
<dbReference type="HOGENOM" id="CLU_2075510_0_0_1"/>
<dbReference type="InParanoid" id="E9FWM5"/>
<evidence type="ECO:0000256" key="1">
    <source>
        <dbReference type="SAM" id="Coils"/>
    </source>
</evidence>
<proteinExistence type="predicted"/>
<dbReference type="EMBL" id="GL732526">
    <property type="protein sequence ID" value="EFX88406.1"/>
    <property type="molecule type" value="Genomic_DNA"/>
</dbReference>
<dbReference type="OrthoDB" id="10505654at2759"/>